<dbReference type="Proteomes" id="UP000324222">
    <property type="component" value="Unassembled WGS sequence"/>
</dbReference>
<accession>A0A5B7D6Q2</accession>
<name>A0A5B7D6Q2_PORTR</name>
<evidence type="ECO:0000313" key="2">
    <source>
        <dbReference type="Proteomes" id="UP000324222"/>
    </source>
</evidence>
<reference evidence="1 2" key="1">
    <citation type="submission" date="2019-05" db="EMBL/GenBank/DDBJ databases">
        <title>Another draft genome of Portunus trituberculatus and its Hox gene families provides insights of decapod evolution.</title>
        <authorList>
            <person name="Jeong J.-H."/>
            <person name="Song I."/>
            <person name="Kim S."/>
            <person name="Choi T."/>
            <person name="Kim D."/>
            <person name="Ryu S."/>
            <person name="Kim W."/>
        </authorList>
    </citation>
    <scope>NUCLEOTIDE SEQUENCE [LARGE SCALE GENOMIC DNA]</scope>
    <source>
        <tissue evidence="1">Muscle</tissue>
    </source>
</reference>
<protein>
    <submittedName>
        <fullName evidence="1">Uncharacterized protein</fullName>
    </submittedName>
</protein>
<keyword evidence="2" id="KW-1185">Reference proteome</keyword>
<dbReference type="AlphaFoldDB" id="A0A5B7D6Q2"/>
<evidence type="ECO:0000313" key="1">
    <source>
        <dbReference type="EMBL" id="MPC16960.1"/>
    </source>
</evidence>
<comment type="caution">
    <text evidence="1">The sequence shown here is derived from an EMBL/GenBank/DDBJ whole genome shotgun (WGS) entry which is preliminary data.</text>
</comment>
<gene>
    <name evidence="1" type="ORF">E2C01_009802</name>
</gene>
<proteinExistence type="predicted"/>
<sequence length="106" mass="11987">MRSGVTRPSWRSPDPHVRRWYVHTRRRRKGRRIRRGAAAAAAAAAEGRGFAWEMEGRHHDSLFTPFTPSPPWCAGRPFLLSPEYSPPAVPAICIPLLPSTWPPPRP</sequence>
<dbReference type="EMBL" id="VSRR010000551">
    <property type="protein sequence ID" value="MPC16960.1"/>
    <property type="molecule type" value="Genomic_DNA"/>
</dbReference>
<organism evidence="1 2">
    <name type="scientific">Portunus trituberculatus</name>
    <name type="common">Swimming crab</name>
    <name type="synonym">Neptunus trituberculatus</name>
    <dbReference type="NCBI Taxonomy" id="210409"/>
    <lineage>
        <taxon>Eukaryota</taxon>
        <taxon>Metazoa</taxon>
        <taxon>Ecdysozoa</taxon>
        <taxon>Arthropoda</taxon>
        <taxon>Crustacea</taxon>
        <taxon>Multicrustacea</taxon>
        <taxon>Malacostraca</taxon>
        <taxon>Eumalacostraca</taxon>
        <taxon>Eucarida</taxon>
        <taxon>Decapoda</taxon>
        <taxon>Pleocyemata</taxon>
        <taxon>Brachyura</taxon>
        <taxon>Eubrachyura</taxon>
        <taxon>Portunoidea</taxon>
        <taxon>Portunidae</taxon>
        <taxon>Portuninae</taxon>
        <taxon>Portunus</taxon>
    </lineage>
</organism>